<evidence type="ECO:0000313" key="3">
    <source>
        <dbReference type="Proteomes" id="UP000095767"/>
    </source>
</evidence>
<accession>A0A1E5UL93</accession>
<protein>
    <submittedName>
        <fullName evidence="2">Uncharacterized protein</fullName>
    </submittedName>
</protein>
<dbReference type="Proteomes" id="UP000095767">
    <property type="component" value="Unassembled WGS sequence"/>
</dbReference>
<organism evidence="2 3">
    <name type="scientific">Dichanthelium oligosanthes</name>
    <dbReference type="NCBI Taxonomy" id="888268"/>
    <lineage>
        <taxon>Eukaryota</taxon>
        <taxon>Viridiplantae</taxon>
        <taxon>Streptophyta</taxon>
        <taxon>Embryophyta</taxon>
        <taxon>Tracheophyta</taxon>
        <taxon>Spermatophyta</taxon>
        <taxon>Magnoliopsida</taxon>
        <taxon>Liliopsida</taxon>
        <taxon>Poales</taxon>
        <taxon>Poaceae</taxon>
        <taxon>PACMAD clade</taxon>
        <taxon>Panicoideae</taxon>
        <taxon>Panicodae</taxon>
        <taxon>Paniceae</taxon>
        <taxon>Dichantheliinae</taxon>
        <taxon>Dichanthelium</taxon>
    </lineage>
</organism>
<reference evidence="2 3" key="1">
    <citation type="submission" date="2016-09" db="EMBL/GenBank/DDBJ databases">
        <title>The draft genome of Dichanthelium oligosanthes: A C3 panicoid grass species.</title>
        <authorList>
            <person name="Studer A.J."/>
            <person name="Schnable J.C."/>
            <person name="Brutnell T.P."/>
        </authorList>
    </citation>
    <scope>NUCLEOTIDE SEQUENCE [LARGE SCALE GENOMIC DNA]</scope>
    <source>
        <strain evidence="3">cv. Kellogg 1175</strain>
        <tissue evidence="2">Leaf</tissue>
    </source>
</reference>
<proteinExistence type="predicted"/>
<dbReference type="AlphaFoldDB" id="A0A1E5UL93"/>
<feature type="region of interest" description="Disordered" evidence="1">
    <location>
        <begin position="1"/>
        <end position="30"/>
    </location>
</feature>
<sequence length="128" mass="12923">MPPPIPPAPPPVPRSPLLPLRAPPLLPLRAPPSAAQRLHLPLPRSRATAPPRYGVTFLLSAGGEAVSASVAATAAMPVALEMASRGSGRDRASAATVNASSERDLVPEAKRAMEVAVSSAVSAGAASQ</sequence>
<keyword evidence="3" id="KW-1185">Reference proteome</keyword>
<evidence type="ECO:0000313" key="2">
    <source>
        <dbReference type="EMBL" id="OEL13641.1"/>
    </source>
</evidence>
<evidence type="ECO:0000256" key="1">
    <source>
        <dbReference type="SAM" id="MobiDB-lite"/>
    </source>
</evidence>
<comment type="caution">
    <text evidence="2">The sequence shown here is derived from an EMBL/GenBank/DDBJ whole genome shotgun (WGS) entry which is preliminary data.</text>
</comment>
<name>A0A1E5UL93_9POAL</name>
<dbReference type="EMBL" id="LWDX02072705">
    <property type="protein sequence ID" value="OEL13641.1"/>
    <property type="molecule type" value="Genomic_DNA"/>
</dbReference>
<gene>
    <name evidence="2" type="ORF">BAE44_0025339</name>
</gene>